<reference evidence="2" key="1">
    <citation type="journal article" date="2019" name="Int. J. Syst. Evol. Microbiol.">
        <title>The Global Catalogue of Microorganisms (GCM) 10K type strain sequencing project: providing services to taxonomists for standard genome sequencing and annotation.</title>
        <authorList>
            <consortium name="The Broad Institute Genomics Platform"/>
            <consortium name="The Broad Institute Genome Sequencing Center for Infectious Disease"/>
            <person name="Wu L."/>
            <person name="Ma J."/>
        </authorList>
    </citation>
    <scope>NUCLEOTIDE SEQUENCE [LARGE SCALE GENOMIC DNA]</scope>
    <source>
        <strain evidence="2">CCM 8905</strain>
    </source>
</reference>
<keyword evidence="2" id="KW-1185">Reference proteome</keyword>
<dbReference type="RefSeq" id="WP_125693049.1">
    <property type="nucleotide sequence ID" value="NZ_JBHSSK010000023.1"/>
</dbReference>
<dbReference type="Proteomes" id="UP001596254">
    <property type="component" value="Unassembled WGS sequence"/>
</dbReference>
<accession>A0ABW1SU29</accession>
<evidence type="ECO:0000313" key="2">
    <source>
        <dbReference type="Proteomes" id="UP001596254"/>
    </source>
</evidence>
<sequence length="119" mass="13533">MKTKYDHFKEKLVSHWKNIGRVRKVLEVLLFTVLAFLTVPSNSVRLAIALSGHPHIALHTQVTKVGSGETRYLLGKYHIGRAYEINNSYLSWDGSYYVSAFHVTRIILFNVAYSVPEPG</sequence>
<proteinExistence type="predicted"/>
<protein>
    <submittedName>
        <fullName evidence="1">Uncharacterized protein</fullName>
    </submittedName>
</protein>
<gene>
    <name evidence="1" type="ORF">ACFP1G_09000</name>
</gene>
<dbReference type="EMBL" id="JBHSSK010000023">
    <property type="protein sequence ID" value="MFC6207608.1"/>
    <property type="molecule type" value="Genomic_DNA"/>
</dbReference>
<evidence type="ECO:0000313" key="1">
    <source>
        <dbReference type="EMBL" id="MFC6207608.1"/>
    </source>
</evidence>
<organism evidence="1 2">
    <name type="scientific">Levilactobacillus tongjiangensis</name>
    <dbReference type="NCBI Taxonomy" id="2486023"/>
    <lineage>
        <taxon>Bacteria</taxon>
        <taxon>Bacillati</taxon>
        <taxon>Bacillota</taxon>
        <taxon>Bacilli</taxon>
        <taxon>Lactobacillales</taxon>
        <taxon>Lactobacillaceae</taxon>
        <taxon>Levilactobacillus</taxon>
    </lineage>
</organism>
<name>A0ABW1SU29_9LACO</name>
<comment type="caution">
    <text evidence="1">The sequence shown here is derived from an EMBL/GenBank/DDBJ whole genome shotgun (WGS) entry which is preliminary data.</text>
</comment>